<feature type="compositionally biased region" description="Basic residues" evidence="1">
    <location>
        <begin position="13"/>
        <end position="24"/>
    </location>
</feature>
<dbReference type="SUPFAM" id="SSF46955">
    <property type="entry name" value="Putative DNA-binding domain"/>
    <property type="match status" value="1"/>
</dbReference>
<sequence length="115" mass="12634">MQGVEGRAGTAGHRTRRRDRKGVTRRQAGLAWRLPKLEFTLGQSPESKGQAMNAPAPLPNGDTLLRIKEAAACLRSCDKTVRRLITEGKLPSIKIRGLRLIRASDLTKLTQPPTP</sequence>
<name>A0A4Q1C8C5_9BACT</name>
<organism evidence="3 4">
    <name type="scientific">Oleiharenicola lentus</name>
    <dbReference type="NCBI Taxonomy" id="2508720"/>
    <lineage>
        <taxon>Bacteria</taxon>
        <taxon>Pseudomonadati</taxon>
        <taxon>Verrucomicrobiota</taxon>
        <taxon>Opitutia</taxon>
        <taxon>Opitutales</taxon>
        <taxon>Opitutaceae</taxon>
        <taxon>Oleiharenicola</taxon>
    </lineage>
</organism>
<dbReference type="Pfam" id="PF12728">
    <property type="entry name" value="HTH_17"/>
    <property type="match status" value="1"/>
</dbReference>
<protein>
    <submittedName>
        <fullName evidence="3">DNA-binding protein</fullName>
    </submittedName>
</protein>
<dbReference type="InterPro" id="IPR041657">
    <property type="entry name" value="HTH_17"/>
</dbReference>
<evidence type="ECO:0000259" key="2">
    <source>
        <dbReference type="Pfam" id="PF12728"/>
    </source>
</evidence>
<dbReference type="EMBL" id="SDHX01000001">
    <property type="protein sequence ID" value="RXK55096.1"/>
    <property type="molecule type" value="Genomic_DNA"/>
</dbReference>
<dbReference type="InterPro" id="IPR009061">
    <property type="entry name" value="DNA-bd_dom_put_sf"/>
</dbReference>
<proteinExistence type="predicted"/>
<feature type="domain" description="Helix-turn-helix" evidence="2">
    <location>
        <begin position="64"/>
        <end position="107"/>
    </location>
</feature>
<keyword evidence="3" id="KW-0238">DNA-binding</keyword>
<gene>
    <name evidence="3" type="ORF">ESB00_04140</name>
</gene>
<dbReference type="Proteomes" id="UP000290218">
    <property type="component" value="Unassembled WGS sequence"/>
</dbReference>
<comment type="caution">
    <text evidence="3">The sequence shown here is derived from an EMBL/GenBank/DDBJ whole genome shotgun (WGS) entry which is preliminary data.</text>
</comment>
<dbReference type="AlphaFoldDB" id="A0A4Q1C8C5"/>
<feature type="region of interest" description="Disordered" evidence="1">
    <location>
        <begin position="1"/>
        <end position="27"/>
    </location>
</feature>
<dbReference type="NCBIfam" id="TIGR01764">
    <property type="entry name" value="excise"/>
    <property type="match status" value="1"/>
</dbReference>
<dbReference type="InterPro" id="IPR010093">
    <property type="entry name" value="SinI_DNA-bd"/>
</dbReference>
<dbReference type="GO" id="GO:0003677">
    <property type="term" value="F:DNA binding"/>
    <property type="evidence" value="ECO:0007669"/>
    <property type="project" value="UniProtKB-KW"/>
</dbReference>
<keyword evidence="4" id="KW-1185">Reference proteome</keyword>
<evidence type="ECO:0000256" key="1">
    <source>
        <dbReference type="SAM" id="MobiDB-lite"/>
    </source>
</evidence>
<reference evidence="3 4" key="1">
    <citation type="submission" date="2019-01" db="EMBL/GenBank/DDBJ databases">
        <title>Lacunisphaera sp. strain TWA-58.</title>
        <authorList>
            <person name="Chen W.-M."/>
        </authorList>
    </citation>
    <scope>NUCLEOTIDE SEQUENCE [LARGE SCALE GENOMIC DNA]</scope>
    <source>
        <strain evidence="3 4">TWA-58</strain>
    </source>
</reference>
<evidence type="ECO:0000313" key="3">
    <source>
        <dbReference type="EMBL" id="RXK55096.1"/>
    </source>
</evidence>
<evidence type="ECO:0000313" key="4">
    <source>
        <dbReference type="Proteomes" id="UP000290218"/>
    </source>
</evidence>
<accession>A0A4Q1C8C5</accession>
<dbReference type="OrthoDB" id="4870800at2"/>